<protein>
    <submittedName>
        <fullName evidence="1">28144_t:CDS:1</fullName>
    </submittedName>
</protein>
<gene>
    <name evidence="1" type="ORF">RPERSI_LOCUS30855</name>
</gene>
<comment type="caution">
    <text evidence="1">The sequence shown here is derived from an EMBL/GenBank/DDBJ whole genome shotgun (WGS) entry which is preliminary data.</text>
</comment>
<organism evidence="1 2">
    <name type="scientific">Racocetra persica</name>
    <dbReference type="NCBI Taxonomy" id="160502"/>
    <lineage>
        <taxon>Eukaryota</taxon>
        <taxon>Fungi</taxon>
        <taxon>Fungi incertae sedis</taxon>
        <taxon>Mucoromycota</taxon>
        <taxon>Glomeromycotina</taxon>
        <taxon>Glomeromycetes</taxon>
        <taxon>Diversisporales</taxon>
        <taxon>Gigasporaceae</taxon>
        <taxon>Racocetra</taxon>
    </lineage>
</organism>
<dbReference type="EMBL" id="CAJVQC010122082">
    <property type="protein sequence ID" value="CAG8838926.1"/>
    <property type="molecule type" value="Genomic_DNA"/>
</dbReference>
<accession>A0ACA9SHC0</accession>
<reference evidence="1" key="1">
    <citation type="submission" date="2021-06" db="EMBL/GenBank/DDBJ databases">
        <authorList>
            <person name="Kallberg Y."/>
            <person name="Tangrot J."/>
            <person name="Rosling A."/>
        </authorList>
    </citation>
    <scope>NUCLEOTIDE SEQUENCE</scope>
    <source>
        <strain evidence="1">MA461A</strain>
    </source>
</reference>
<keyword evidence="2" id="KW-1185">Reference proteome</keyword>
<proteinExistence type="predicted"/>
<feature type="non-terminal residue" evidence="1">
    <location>
        <position position="112"/>
    </location>
</feature>
<feature type="non-terminal residue" evidence="1">
    <location>
        <position position="1"/>
    </location>
</feature>
<evidence type="ECO:0000313" key="1">
    <source>
        <dbReference type="EMBL" id="CAG8838926.1"/>
    </source>
</evidence>
<sequence length="112" mass="13024">IRKEREEAAQSAKEAEEKLQREYDMLEKIANETFEKLKSLEETAQKHEEITKGIMDSLKDLKEKSCFWLGTQIMLESGRIIQMSELQVGDKILSNIRNGVYEFSDVYLIGHI</sequence>
<evidence type="ECO:0000313" key="2">
    <source>
        <dbReference type="Proteomes" id="UP000789920"/>
    </source>
</evidence>
<name>A0ACA9SHC0_9GLOM</name>
<dbReference type="Proteomes" id="UP000789920">
    <property type="component" value="Unassembled WGS sequence"/>
</dbReference>